<reference evidence="7 8" key="1">
    <citation type="submission" date="2020-01" db="EMBL/GenBank/DDBJ databases">
        <title>Genomic analysis of Aminipila sp. CBA3637.</title>
        <authorList>
            <person name="Kim Y.B."/>
            <person name="Roh S.W."/>
        </authorList>
    </citation>
    <scope>NUCLEOTIDE SEQUENCE [LARGE SCALE GENOMIC DNA]</scope>
    <source>
        <strain evidence="7 8">CBA3637</strain>
    </source>
</reference>
<evidence type="ECO:0000256" key="6">
    <source>
        <dbReference type="PIRSR" id="PIRSR001369-1"/>
    </source>
</evidence>
<accession>A0A6P1MJ81</accession>
<organism evidence="7 8">
    <name type="scientific">Aminipila terrae</name>
    <dbReference type="NCBI Taxonomy" id="2697030"/>
    <lineage>
        <taxon>Bacteria</taxon>
        <taxon>Bacillati</taxon>
        <taxon>Bacillota</taxon>
        <taxon>Clostridia</taxon>
        <taxon>Peptostreptococcales</taxon>
        <taxon>Anaerovoracaceae</taxon>
        <taxon>Aminipila</taxon>
    </lineage>
</organism>
<evidence type="ECO:0000256" key="3">
    <source>
        <dbReference type="ARBA" id="ARBA00022679"/>
    </source>
</evidence>
<dbReference type="NCBIfam" id="NF010635">
    <property type="entry name" value="PRK14032.1"/>
    <property type="match status" value="1"/>
</dbReference>
<dbReference type="InterPro" id="IPR024176">
    <property type="entry name" value="Citrate_synthase_bac-typ"/>
</dbReference>
<dbReference type="GO" id="GO:0006099">
    <property type="term" value="P:tricarboxylic acid cycle"/>
    <property type="evidence" value="ECO:0007669"/>
    <property type="project" value="UniProtKB-UniPathway"/>
</dbReference>
<keyword evidence="3 5" id="KW-0808">Transferase</keyword>
<dbReference type="PRINTS" id="PR00143">
    <property type="entry name" value="CITRTSNTHASE"/>
</dbReference>
<dbReference type="GO" id="GO:0036440">
    <property type="term" value="F:citrate synthase activity"/>
    <property type="evidence" value="ECO:0007669"/>
    <property type="project" value="UniProtKB-EC"/>
</dbReference>
<dbReference type="Gene3D" id="1.10.230.10">
    <property type="entry name" value="Cytochrome P450-Terp, domain 2"/>
    <property type="match status" value="1"/>
</dbReference>
<dbReference type="KEGG" id="amic:Ami3637_10950"/>
<protein>
    <recommendedName>
        <fullName evidence="5">Citrate synthase</fullName>
    </recommendedName>
</protein>
<dbReference type="InterPro" id="IPR002020">
    <property type="entry name" value="Citrate_synthase"/>
</dbReference>
<keyword evidence="8" id="KW-1185">Reference proteome</keyword>
<evidence type="ECO:0000313" key="7">
    <source>
        <dbReference type="EMBL" id="QHI73977.1"/>
    </source>
</evidence>
<dbReference type="InterPro" id="IPR016142">
    <property type="entry name" value="Citrate_synth-like_lrg_a-sub"/>
</dbReference>
<comment type="catalytic activity">
    <reaction evidence="4">
        <text>oxaloacetate + acetyl-CoA + H2O = citrate + CoA + H(+)</text>
        <dbReference type="Rhea" id="RHEA:16845"/>
        <dbReference type="ChEBI" id="CHEBI:15377"/>
        <dbReference type="ChEBI" id="CHEBI:15378"/>
        <dbReference type="ChEBI" id="CHEBI:16452"/>
        <dbReference type="ChEBI" id="CHEBI:16947"/>
        <dbReference type="ChEBI" id="CHEBI:57287"/>
        <dbReference type="ChEBI" id="CHEBI:57288"/>
        <dbReference type="EC" id="2.3.3.16"/>
    </reaction>
</comment>
<evidence type="ECO:0000256" key="4">
    <source>
        <dbReference type="ARBA" id="ARBA00049288"/>
    </source>
</evidence>
<gene>
    <name evidence="7" type="ORF">Ami3637_10950</name>
</gene>
<dbReference type="Gene3D" id="1.10.580.10">
    <property type="entry name" value="Citrate Synthase, domain 1"/>
    <property type="match status" value="1"/>
</dbReference>
<evidence type="ECO:0000256" key="1">
    <source>
        <dbReference type="ARBA" id="ARBA00005163"/>
    </source>
</evidence>
<dbReference type="EMBL" id="CP047591">
    <property type="protein sequence ID" value="QHI73977.1"/>
    <property type="molecule type" value="Genomic_DNA"/>
</dbReference>
<feature type="active site" evidence="6">
    <location>
        <position position="379"/>
    </location>
</feature>
<dbReference type="AlphaFoldDB" id="A0A6P1MJ81"/>
<proteinExistence type="inferred from homology"/>
<feature type="active site" evidence="6">
    <location>
        <position position="320"/>
    </location>
</feature>
<dbReference type="Pfam" id="PF00285">
    <property type="entry name" value="Citrate_synt"/>
    <property type="match status" value="1"/>
</dbReference>
<dbReference type="PANTHER" id="PTHR11739">
    <property type="entry name" value="CITRATE SYNTHASE"/>
    <property type="match status" value="1"/>
</dbReference>
<dbReference type="Proteomes" id="UP000463883">
    <property type="component" value="Chromosome"/>
</dbReference>
<evidence type="ECO:0000256" key="2">
    <source>
        <dbReference type="ARBA" id="ARBA00010566"/>
    </source>
</evidence>
<name>A0A6P1MJ81_9FIRM</name>
<dbReference type="GO" id="GO:0005829">
    <property type="term" value="C:cytosol"/>
    <property type="evidence" value="ECO:0007669"/>
    <property type="project" value="TreeGrafter"/>
</dbReference>
<dbReference type="InterPro" id="IPR016143">
    <property type="entry name" value="Citrate_synth-like_sm_a-sub"/>
</dbReference>
<dbReference type="GO" id="GO:0005975">
    <property type="term" value="P:carbohydrate metabolic process"/>
    <property type="evidence" value="ECO:0007669"/>
    <property type="project" value="TreeGrafter"/>
</dbReference>
<dbReference type="SUPFAM" id="SSF48256">
    <property type="entry name" value="Citrate synthase"/>
    <property type="match status" value="1"/>
</dbReference>
<comment type="similarity">
    <text evidence="2 5">Belongs to the citrate synthase family.</text>
</comment>
<comment type="pathway">
    <text evidence="1">Carbohydrate metabolism; tricarboxylic acid cycle.</text>
</comment>
<evidence type="ECO:0000256" key="5">
    <source>
        <dbReference type="PIRNR" id="PIRNR001369"/>
    </source>
</evidence>
<sequence length="442" mass="49098">MSKAKIVSKTDIIPDSLYIEKDVKRGLRNANGTGVIVGLTKVGEVIGYDFDEQGNKVPIDGKLYYRGYDVEDIFNNCVKENRFGFEEVTYLLLFGELPSKDELTEFKKMLGAKRELPKGFARDMILTAPSKSIMNKLARSVLAMYSYDDNPEDTSIENVLRQSITLIGHFPALIAYGFQAKRSSFDNESLHLHNPIPELSTAENILRMIRPTGEYTDIEAKLLDLSLILHAEHGGGNNSTFTTHLVSSSGTDTYSAISAAVGSLKGPRHGGANIAVINMIHDLNNHVKDITNEAQVEDYLVKVLKGEANDGSGLIYGLGHAIYTISDPRAVLLKSMAKKLAESKGLEDAFHLYEFIEKRGTSLYKEVKGIDKPMPANVDLYSGFVYRALNIPVDIATPLFATARLSGWCSHRLEEIITGRRLMRPAYNGVQPYLEYIPIQKR</sequence>
<dbReference type="UniPathway" id="UPA00223"/>
<dbReference type="InterPro" id="IPR036969">
    <property type="entry name" value="Citrate_synthase_sf"/>
</dbReference>
<evidence type="ECO:0000313" key="8">
    <source>
        <dbReference type="Proteomes" id="UP000463883"/>
    </source>
</evidence>
<dbReference type="PIRSF" id="PIRSF001369">
    <property type="entry name" value="Citrate_synth"/>
    <property type="match status" value="1"/>
</dbReference>
<dbReference type="PANTHER" id="PTHR11739:SF4">
    <property type="entry name" value="CITRATE SYNTHASE, PEROXISOMAL"/>
    <property type="match status" value="1"/>
</dbReference>